<keyword evidence="5" id="KW-1185">Reference proteome</keyword>
<dbReference type="SMART" id="SM00870">
    <property type="entry name" value="Asparaginase"/>
    <property type="match status" value="1"/>
</dbReference>
<dbReference type="AlphaFoldDB" id="A0A835XVM5"/>
<evidence type="ECO:0000256" key="1">
    <source>
        <dbReference type="ARBA" id="ARBA00012920"/>
    </source>
</evidence>
<gene>
    <name evidence="4" type="ORF">HYH03_012412</name>
</gene>
<dbReference type="Gene3D" id="3.40.50.40">
    <property type="match status" value="1"/>
</dbReference>
<dbReference type="Proteomes" id="UP000612055">
    <property type="component" value="Unassembled WGS sequence"/>
</dbReference>
<dbReference type="GO" id="GO:0009066">
    <property type="term" value="P:aspartate family amino acid metabolic process"/>
    <property type="evidence" value="ECO:0007669"/>
    <property type="project" value="UniProtKB-ARBA"/>
</dbReference>
<dbReference type="PANTHER" id="PTHR11707:SF28">
    <property type="entry name" value="60 KDA LYSOPHOSPHOLIPASE"/>
    <property type="match status" value="1"/>
</dbReference>
<dbReference type="SUPFAM" id="SSF53774">
    <property type="entry name" value="Glutaminase/Asparaginase"/>
    <property type="match status" value="1"/>
</dbReference>
<accession>A0A835XVM5</accession>
<dbReference type="PIRSF" id="PIRSF500176">
    <property type="entry name" value="L_ASNase"/>
    <property type="match status" value="1"/>
</dbReference>
<dbReference type="OrthoDB" id="542841at2759"/>
<dbReference type="PROSITE" id="PS51732">
    <property type="entry name" value="ASN_GLN_ASE_3"/>
    <property type="match status" value="1"/>
</dbReference>
<evidence type="ECO:0000313" key="5">
    <source>
        <dbReference type="Proteomes" id="UP000612055"/>
    </source>
</evidence>
<feature type="active site" description="O-isoaspartyl threonine intermediate" evidence="2">
    <location>
        <position position="23"/>
    </location>
</feature>
<protein>
    <recommendedName>
        <fullName evidence="1">asparaginase</fullName>
        <ecNumber evidence="1">3.5.1.1</ecNumber>
    </recommendedName>
</protein>
<dbReference type="EMBL" id="JAEHOE010000076">
    <property type="protein sequence ID" value="KAG2489186.1"/>
    <property type="molecule type" value="Genomic_DNA"/>
</dbReference>
<reference evidence="4" key="1">
    <citation type="journal article" date="2020" name="bioRxiv">
        <title>Comparative genomics of Chlamydomonas.</title>
        <authorList>
            <person name="Craig R.J."/>
            <person name="Hasan A.R."/>
            <person name="Ness R.W."/>
            <person name="Keightley P.D."/>
        </authorList>
    </citation>
    <scope>NUCLEOTIDE SEQUENCE</scope>
    <source>
        <strain evidence="4">CCAP 11/70</strain>
    </source>
</reference>
<dbReference type="Gene3D" id="3.40.50.1170">
    <property type="entry name" value="L-asparaginase, N-terminal domain"/>
    <property type="match status" value="1"/>
</dbReference>
<dbReference type="GO" id="GO:0004067">
    <property type="term" value="F:asparaginase activity"/>
    <property type="evidence" value="ECO:0007669"/>
    <property type="project" value="UniProtKB-UniRule"/>
</dbReference>
<dbReference type="EC" id="3.5.1.1" evidence="1"/>
<dbReference type="InterPro" id="IPR036152">
    <property type="entry name" value="Asp/glu_Ase-like_sf"/>
</dbReference>
<dbReference type="InterPro" id="IPR027474">
    <property type="entry name" value="L-asparaginase_N"/>
</dbReference>
<dbReference type="Pfam" id="PF00710">
    <property type="entry name" value="Asparaginase"/>
    <property type="match status" value="1"/>
</dbReference>
<feature type="domain" description="L-asparaginase N-terminal" evidence="3">
    <location>
        <begin position="15"/>
        <end position="206"/>
    </location>
</feature>
<evidence type="ECO:0000256" key="2">
    <source>
        <dbReference type="PIRSR" id="PIRSR001220-1"/>
    </source>
</evidence>
<dbReference type="InterPro" id="IPR037152">
    <property type="entry name" value="L-asparaginase_N_sf"/>
</dbReference>
<dbReference type="InterPro" id="IPR027473">
    <property type="entry name" value="L-asparaginase_C"/>
</dbReference>
<comment type="caution">
    <text evidence="4">The sequence shown here is derived from an EMBL/GenBank/DDBJ whole genome shotgun (WGS) entry which is preliminary data.</text>
</comment>
<dbReference type="InterPro" id="IPR006034">
    <property type="entry name" value="Asparaginase/glutaminase-like"/>
</dbReference>
<proteinExistence type="predicted"/>
<sequence>MRNAIAELGPPGRSLALITTGGTIFQRVDPATGSMAIAASLEDILPEASWLRSAGVASWEHVDLAVRSGAELTFPTIFRARDAVRSRLGACGAFVLVTGTDTLEEFAFVLELLLGAELVASGAALVVTGAMKPFDVEGYDGRANLQQAIQVSCSVPAARFGVLVALNDAVHMARAVVKRDSQLLGSFASRTGGPVAQVRSGRVCWYAGSPPAEDGDGPLLLNAEERAAFAALDAAAVEPWTRVGIWTTGVAGFVPEGLLREVVGLVVAAPGTGSLSTALTEALAAWTARLPIVLVSRCGVGLNYDDAYYRGSLDKYTARGFLVAGGFEHLSAVQARNLLILRLAAGQIRPSKT</sequence>
<evidence type="ECO:0000259" key="3">
    <source>
        <dbReference type="Pfam" id="PF00710"/>
    </source>
</evidence>
<organism evidence="4 5">
    <name type="scientific">Edaphochlamys debaryana</name>
    <dbReference type="NCBI Taxonomy" id="47281"/>
    <lineage>
        <taxon>Eukaryota</taxon>
        <taxon>Viridiplantae</taxon>
        <taxon>Chlorophyta</taxon>
        <taxon>core chlorophytes</taxon>
        <taxon>Chlorophyceae</taxon>
        <taxon>CS clade</taxon>
        <taxon>Chlamydomonadales</taxon>
        <taxon>Chlamydomonadales incertae sedis</taxon>
        <taxon>Edaphochlamys</taxon>
    </lineage>
</organism>
<dbReference type="PANTHER" id="PTHR11707">
    <property type="entry name" value="L-ASPARAGINASE"/>
    <property type="match status" value="1"/>
</dbReference>
<dbReference type="PIRSF" id="PIRSF001220">
    <property type="entry name" value="L-ASNase_gatD"/>
    <property type="match status" value="1"/>
</dbReference>
<name>A0A835XVM5_9CHLO</name>
<evidence type="ECO:0000313" key="4">
    <source>
        <dbReference type="EMBL" id="KAG2489186.1"/>
    </source>
</evidence>